<dbReference type="InParanoid" id="A0A067MR37"/>
<protein>
    <recommendedName>
        <fullName evidence="4">DDE Tnp4 domain-containing protein</fullName>
    </recommendedName>
</protein>
<dbReference type="AlphaFoldDB" id="A0A067MR37"/>
<evidence type="ECO:0000313" key="3">
    <source>
        <dbReference type="Proteomes" id="UP000027195"/>
    </source>
</evidence>
<dbReference type="Proteomes" id="UP000027195">
    <property type="component" value="Unassembled WGS sequence"/>
</dbReference>
<organism evidence="2 3">
    <name type="scientific">Botryobasidium botryosum (strain FD-172 SS1)</name>
    <dbReference type="NCBI Taxonomy" id="930990"/>
    <lineage>
        <taxon>Eukaryota</taxon>
        <taxon>Fungi</taxon>
        <taxon>Dikarya</taxon>
        <taxon>Basidiomycota</taxon>
        <taxon>Agaricomycotina</taxon>
        <taxon>Agaricomycetes</taxon>
        <taxon>Cantharellales</taxon>
        <taxon>Botryobasidiaceae</taxon>
        <taxon>Botryobasidium</taxon>
    </lineage>
</organism>
<proteinExistence type="predicted"/>
<feature type="compositionally biased region" description="Basic and acidic residues" evidence="1">
    <location>
        <begin position="1"/>
        <end position="15"/>
    </location>
</feature>
<dbReference type="STRING" id="930990.A0A067MR37"/>
<accession>A0A067MR37</accession>
<reference evidence="3" key="1">
    <citation type="journal article" date="2014" name="Proc. Natl. Acad. Sci. U.S.A.">
        <title>Extensive sampling of basidiomycete genomes demonstrates inadequacy of the white-rot/brown-rot paradigm for wood decay fungi.</title>
        <authorList>
            <person name="Riley R."/>
            <person name="Salamov A.A."/>
            <person name="Brown D.W."/>
            <person name="Nagy L.G."/>
            <person name="Floudas D."/>
            <person name="Held B.W."/>
            <person name="Levasseur A."/>
            <person name="Lombard V."/>
            <person name="Morin E."/>
            <person name="Otillar R."/>
            <person name="Lindquist E.A."/>
            <person name="Sun H."/>
            <person name="LaButti K.M."/>
            <person name="Schmutz J."/>
            <person name="Jabbour D."/>
            <person name="Luo H."/>
            <person name="Baker S.E."/>
            <person name="Pisabarro A.G."/>
            <person name="Walton J.D."/>
            <person name="Blanchette R.A."/>
            <person name="Henrissat B."/>
            <person name="Martin F."/>
            <person name="Cullen D."/>
            <person name="Hibbett D.S."/>
            <person name="Grigoriev I.V."/>
        </authorList>
    </citation>
    <scope>NUCLEOTIDE SEQUENCE [LARGE SCALE GENOMIC DNA]</scope>
    <source>
        <strain evidence="3">FD-172 SS1</strain>
    </source>
</reference>
<dbReference type="OrthoDB" id="3246760at2759"/>
<evidence type="ECO:0000256" key="1">
    <source>
        <dbReference type="SAM" id="MobiDB-lite"/>
    </source>
</evidence>
<evidence type="ECO:0000313" key="2">
    <source>
        <dbReference type="EMBL" id="KDQ17170.1"/>
    </source>
</evidence>
<dbReference type="EMBL" id="KL198024">
    <property type="protein sequence ID" value="KDQ17170.1"/>
    <property type="molecule type" value="Genomic_DNA"/>
</dbReference>
<name>A0A067MR37_BOTB1</name>
<gene>
    <name evidence="2" type="ORF">BOTBODRAFT_155948</name>
</gene>
<dbReference type="HOGENOM" id="CLU_018552_1_3_1"/>
<feature type="region of interest" description="Disordered" evidence="1">
    <location>
        <begin position="1"/>
        <end position="25"/>
    </location>
</feature>
<evidence type="ECO:0008006" key="4">
    <source>
        <dbReference type="Google" id="ProtNLM"/>
    </source>
</evidence>
<sequence length="216" mass="24726">MYAHRYELPRNERTRPVPQLPHALNTNKHARPDLFRRDLRVSPVTFDRLVAHIEDHAVFSNNSEHAQMPVEMQLAIALYRFGHEGNAVGLDKVADWAGVGKGTVVVCTRRVIAALLSPEFFKTYVRLPTPEEKEDAKRWVETRSCAAWRGGWCMVDGTLVPLAFRPHWYGESYYDRKCNYSLNFQVCTIHATGLEYMKPNTIAACLDRIAAKPAYH</sequence>
<keyword evidence="3" id="KW-1185">Reference proteome</keyword>